<reference evidence="1 2" key="1">
    <citation type="submission" date="2017-06" db="EMBL/GenBank/DDBJ databases">
        <title>Genome of Fusarium nygamai isolate CS10214.</title>
        <authorList>
            <person name="Gardiner D.M."/>
            <person name="Obanor F."/>
            <person name="Kazan K."/>
        </authorList>
    </citation>
    <scope>NUCLEOTIDE SEQUENCE [LARGE SCALE GENOMIC DNA]</scope>
    <source>
        <strain evidence="1 2">CS10214</strain>
    </source>
</reference>
<protein>
    <submittedName>
        <fullName evidence="1">Uncharacterized protein</fullName>
    </submittedName>
</protein>
<dbReference type="AlphaFoldDB" id="A0A2K0UPZ6"/>
<keyword evidence="2" id="KW-1185">Reference proteome</keyword>
<dbReference type="Proteomes" id="UP000236664">
    <property type="component" value="Unassembled WGS sequence"/>
</dbReference>
<organism evidence="1 2">
    <name type="scientific">Gibberella nygamai</name>
    <name type="common">Bean root rot disease fungus</name>
    <name type="synonym">Fusarium nygamai</name>
    <dbReference type="NCBI Taxonomy" id="42673"/>
    <lineage>
        <taxon>Eukaryota</taxon>
        <taxon>Fungi</taxon>
        <taxon>Dikarya</taxon>
        <taxon>Ascomycota</taxon>
        <taxon>Pezizomycotina</taxon>
        <taxon>Sordariomycetes</taxon>
        <taxon>Hypocreomycetidae</taxon>
        <taxon>Hypocreales</taxon>
        <taxon>Nectriaceae</taxon>
        <taxon>Fusarium</taxon>
        <taxon>Fusarium fujikuroi species complex</taxon>
    </lineage>
</organism>
<dbReference type="EMBL" id="MTQA01000416">
    <property type="protein sequence ID" value="PNP59839.1"/>
    <property type="molecule type" value="Genomic_DNA"/>
</dbReference>
<proteinExistence type="predicted"/>
<comment type="caution">
    <text evidence="1">The sequence shown here is derived from an EMBL/GenBank/DDBJ whole genome shotgun (WGS) entry which is preliminary data.</text>
</comment>
<name>A0A2K0UPZ6_GIBNY</name>
<evidence type="ECO:0000313" key="1">
    <source>
        <dbReference type="EMBL" id="PNP59839.1"/>
    </source>
</evidence>
<sequence>MRIISKKITYLLQLQAALPTILPRRRYLDGGPTRGQSHLLAWLSPTSLLKTYLMREFAFFPVDVAVWTSQTDGGGAGPSAQCNASVESSVLAELGSYQHMMVAILVYRDGRATGPGCRTREC</sequence>
<evidence type="ECO:0000313" key="2">
    <source>
        <dbReference type="Proteomes" id="UP000236664"/>
    </source>
</evidence>
<accession>A0A2K0UPZ6</accession>
<gene>
    <name evidence="1" type="ORF">FNYG_14817</name>
</gene>